<dbReference type="NCBIfam" id="TIGR00367">
    <property type="entry name" value="calcium/sodium antiporter"/>
    <property type="match status" value="1"/>
</dbReference>
<feature type="transmembrane region" description="Helical" evidence="5">
    <location>
        <begin position="208"/>
        <end position="230"/>
    </location>
</feature>
<dbReference type="InterPro" id="IPR004481">
    <property type="entry name" value="K/Na/Ca-exchanger"/>
</dbReference>
<sequence length="323" mass="34050">MLFSILAIVAGFILLMWSADRFIEGAAVSARYAGTPPLVVGMLVIGFGTSAPEMVVSAMAALDGNPSLALGNALGSNIINISLILGLTAMIAPLAVHSTIIRKELPILLLITLVLGVMLWDHDISSIEAWLLLAAFVSIVGWSLLSALRSRKSQLPAEVEQQVMPQSMTLSRAIFWLVTGLVLLVASSRILVWGAVNIAQELGVSELTIGLTIVALGTSLPELAASLAAARKGEHDLAVGNVVGSNMFNSLAVVGIAGVIEPISDVGAEIFWRDWSSVLFFTALLLLTAVKLGKAKTISRLEGGVFVLCYLSYNIYLIQGSVG</sequence>
<feature type="transmembrane region" description="Helical" evidence="5">
    <location>
        <begin position="78"/>
        <end position="96"/>
    </location>
</feature>
<dbReference type="Proteomes" id="UP000694232">
    <property type="component" value="Chromosome 1"/>
</dbReference>
<feature type="domain" description="Sodium/calcium exchanger membrane region" evidence="6">
    <location>
        <begin position="4"/>
        <end position="144"/>
    </location>
</feature>
<dbReference type="InterPro" id="IPR044880">
    <property type="entry name" value="NCX_ion-bd_dom_sf"/>
</dbReference>
<protein>
    <submittedName>
        <fullName evidence="7">Calcium/sodium antiporter</fullName>
    </submittedName>
</protein>
<dbReference type="GO" id="GO:0005886">
    <property type="term" value="C:plasma membrane"/>
    <property type="evidence" value="ECO:0007669"/>
    <property type="project" value="TreeGrafter"/>
</dbReference>
<keyword evidence="3 5" id="KW-1133">Transmembrane helix</keyword>
<evidence type="ECO:0000259" key="6">
    <source>
        <dbReference type="Pfam" id="PF01699"/>
    </source>
</evidence>
<keyword evidence="8" id="KW-1185">Reference proteome</keyword>
<comment type="subcellular location">
    <subcellularLocation>
        <location evidence="1">Membrane</location>
        <topology evidence="1">Multi-pass membrane protein</topology>
    </subcellularLocation>
</comment>
<dbReference type="RefSeq" id="WP_136487496.1">
    <property type="nucleotide sequence ID" value="NZ_CP076643.1"/>
</dbReference>
<dbReference type="InterPro" id="IPR004837">
    <property type="entry name" value="NaCa_Exmemb"/>
</dbReference>
<feature type="transmembrane region" description="Helical" evidence="5">
    <location>
        <begin position="174"/>
        <end position="196"/>
    </location>
</feature>
<dbReference type="PANTHER" id="PTHR10846:SF8">
    <property type="entry name" value="INNER MEMBRANE PROTEIN YRBG"/>
    <property type="match status" value="1"/>
</dbReference>
<dbReference type="Pfam" id="PF01699">
    <property type="entry name" value="Na_Ca_ex"/>
    <property type="match status" value="2"/>
</dbReference>
<keyword evidence="2 5" id="KW-0812">Transmembrane</keyword>
<accession>A0A975YPJ1</accession>
<dbReference type="GO" id="GO:0005262">
    <property type="term" value="F:calcium channel activity"/>
    <property type="evidence" value="ECO:0007669"/>
    <property type="project" value="TreeGrafter"/>
</dbReference>
<proteinExistence type="predicted"/>
<reference evidence="7" key="1">
    <citation type="submission" date="2021-06" db="EMBL/GenBank/DDBJ databases">
        <title>Vibrio nov. sp., novel gut bacterium isolated from Yellow Sea oyster.</title>
        <authorList>
            <person name="Muhammad N."/>
            <person name="Nguyen T.H."/>
            <person name="Lee Y.-J."/>
            <person name="Ko J."/>
            <person name="Kim S.-G."/>
        </authorList>
    </citation>
    <scope>NUCLEOTIDE SEQUENCE</scope>
    <source>
        <strain evidence="7">OG9-811</strain>
    </source>
</reference>
<keyword evidence="4 5" id="KW-0472">Membrane</keyword>
<feature type="transmembrane region" description="Helical" evidence="5">
    <location>
        <begin position="305"/>
        <end position="322"/>
    </location>
</feature>
<evidence type="ECO:0000313" key="8">
    <source>
        <dbReference type="Proteomes" id="UP000694232"/>
    </source>
</evidence>
<evidence type="ECO:0000256" key="5">
    <source>
        <dbReference type="SAM" id="Phobius"/>
    </source>
</evidence>
<dbReference type="GO" id="GO:0008273">
    <property type="term" value="F:calcium, potassium:sodium antiporter activity"/>
    <property type="evidence" value="ECO:0007669"/>
    <property type="project" value="TreeGrafter"/>
</dbReference>
<evidence type="ECO:0000256" key="2">
    <source>
        <dbReference type="ARBA" id="ARBA00022692"/>
    </source>
</evidence>
<dbReference type="PANTHER" id="PTHR10846">
    <property type="entry name" value="SODIUM/POTASSIUM/CALCIUM EXCHANGER"/>
    <property type="match status" value="1"/>
</dbReference>
<name>A0A975YPJ1_9VIBR</name>
<feature type="domain" description="Sodium/calcium exchanger membrane region" evidence="6">
    <location>
        <begin position="173"/>
        <end position="318"/>
    </location>
</feature>
<evidence type="ECO:0000256" key="3">
    <source>
        <dbReference type="ARBA" id="ARBA00022989"/>
    </source>
</evidence>
<dbReference type="Gene3D" id="1.20.1420.30">
    <property type="entry name" value="NCX, central ion-binding region"/>
    <property type="match status" value="1"/>
</dbReference>
<evidence type="ECO:0000256" key="1">
    <source>
        <dbReference type="ARBA" id="ARBA00004141"/>
    </source>
</evidence>
<organism evidence="7 8">
    <name type="scientific">Vibrio ostreae</name>
    <dbReference type="NCBI Taxonomy" id="2841925"/>
    <lineage>
        <taxon>Bacteria</taxon>
        <taxon>Pseudomonadati</taxon>
        <taxon>Pseudomonadota</taxon>
        <taxon>Gammaproteobacteria</taxon>
        <taxon>Vibrionales</taxon>
        <taxon>Vibrionaceae</taxon>
        <taxon>Vibrio</taxon>
    </lineage>
</organism>
<evidence type="ECO:0000256" key="4">
    <source>
        <dbReference type="ARBA" id="ARBA00023136"/>
    </source>
</evidence>
<dbReference type="KEGG" id="vos:KNV97_11590"/>
<feature type="transmembrane region" description="Helical" evidence="5">
    <location>
        <begin position="275"/>
        <end position="293"/>
    </location>
</feature>
<feature type="transmembrane region" description="Helical" evidence="5">
    <location>
        <begin position="127"/>
        <end position="145"/>
    </location>
</feature>
<evidence type="ECO:0000313" key="7">
    <source>
        <dbReference type="EMBL" id="QXO18858.1"/>
    </source>
</evidence>
<dbReference type="AlphaFoldDB" id="A0A975YPJ1"/>
<feature type="transmembrane region" description="Helical" evidence="5">
    <location>
        <begin position="237"/>
        <end position="260"/>
    </location>
</feature>
<gene>
    <name evidence="7" type="ORF">KNV97_11590</name>
</gene>
<dbReference type="EMBL" id="CP076643">
    <property type="protein sequence ID" value="QXO18858.1"/>
    <property type="molecule type" value="Genomic_DNA"/>
</dbReference>
<dbReference type="GO" id="GO:0006874">
    <property type="term" value="P:intracellular calcium ion homeostasis"/>
    <property type="evidence" value="ECO:0007669"/>
    <property type="project" value="TreeGrafter"/>
</dbReference>